<evidence type="ECO:0000313" key="6">
    <source>
        <dbReference type="EMBL" id="MDQ6597022.1"/>
    </source>
</evidence>
<dbReference type="AlphaFoldDB" id="A0A4R5VZ72"/>
<dbReference type="PROSITE" id="PS51352">
    <property type="entry name" value="THIOREDOXIN_2"/>
    <property type="match status" value="1"/>
</dbReference>
<evidence type="ECO:0000313" key="9">
    <source>
        <dbReference type="Proteomes" id="UP001178888"/>
    </source>
</evidence>
<evidence type="ECO:0000313" key="7">
    <source>
        <dbReference type="EMBL" id="TDK64769.1"/>
    </source>
</evidence>
<keyword evidence="9" id="KW-1185">Reference proteome</keyword>
<dbReference type="Pfam" id="PF13115">
    <property type="entry name" value="YtkA"/>
    <property type="match status" value="1"/>
</dbReference>
<dbReference type="Proteomes" id="UP001178888">
    <property type="component" value="Unassembled WGS sequence"/>
</dbReference>
<feature type="domain" description="Thioredoxin" evidence="5">
    <location>
        <begin position="130"/>
        <end position="294"/>
    </location>
</feature>
<comment type="similarity">
    <text evidence="1">Belongs to the SCO1/2 family.</text>
</comment>
<dbReference type="InterPro" id="IPR036249">
    <property type="entry name" value="Thioredoxin-like_sf"/>
</dbReference>
<evidence type="ECO:0000256" key="1">
    <source>
        <dbReference type="ARBA" id="ARBA00010996"/>
    </source>
</evidence>
<feature type="binding site" evidence="3">
    <location>
        <position position="174"/>
    </location>
    <ligand>
        <name>Cu cation</name>
        <dbReference type="ChEBI" id="CHEBI:23378"/>
    </ligand>
</feature>
<reference evidence="6" key="2">
    <citation type="submission" date="2023-08" db="EMBL/GenBank/DDBJ databases">
        <title>Nitrogen cycling bacteria in agricultural field soils.</title>
        <authorList>
            <person name="Jang J."/>
        </authorList>
    </citation>
    <scope>NUCLEOTIDE SEQUENCE</scope>
    <source>
        <strain evidence="6">PS3-36</strain>
    </source>
</reference>
<organism evidence="7 8">
    <name type="scientific">Bacillus salipaludis</name>
    <dbReference type="NCBI Taxonomy" id="2547811"/>
    <lineage>
        <taxon>Bacteria</taxon>
        <taxon>Bacillati</taxon>
        <taxon>Bacillota</taxon>
        <taxon>Bacilli</taxon>
        <taxon>Bacillales</taxon>
        <taxon>Bacillaceae</taxon>
        <taxon>Bacillus</taxon>
    </lineage>
</organism>
<dbReference type="InterPro" id="IPR032693">
    <property type="entry name" value="YtkA-like_dom"/>
</dbReference>
<name>A0A4R5VZ72_9BACI</name>
<evidence type="ECO:0000256" key="2">
    <source>
        <dbReference type="ARBA" id="ARBA00023008"/>
    </source>
</evidence>
<dbReference type="InterPro" id="IPR003782">
    <property type="entry name" value="SCO1/SenC"/>
</dbReference>
<dbReference type="EMBL" id="SMYO01000001">
    <property type="protein sequence ID" value="TDK64769.1"/>
    <property type="molecule type" value="Genomic_DNA"/>
</dbReference>
<dbReference type="SUPFAM" id="SSF52833">
    <property type="entry name" value="Thioredoxin-like"/>
    <property type="match status" value="1"/>
</dbReference>
<sequence>MKIVMFYMISLLVIIIAGCGGTKDFQVKLSTPNTFTEGKIFPMQIKITDQKGSPVKGAHVTAELNMKTMDHGTIPVTVEEAEDGKYIGLSNLAMNGDWIATIKVERNGKSVEEEKEFSVEAATKENVHRVTKQVSLPDFNLKDQNGNQITKKDFLGKTVVLTFTYVKCADPTACPVLLANFHHLQEDLKTRGIDTDKILLVSVSVDPENDTPQAMKEHAKEMNFDMTYFKMLTGKMSEINKVANTLGEHFKKHGNVVMHDNKTFIFNPNGELTHEFSGSMIDREELFQVVAKNK</sequence>
<dbReference type="PROSITE" id="PS51257">
    <property type="entry name" value="PROKAR_LIPOPROTEIN"/>
    <property type="match status" value="1"/>
</dbReference>
<dbReference type="Pfam" id="PF02630">
    <property type="entry name" value="SCO1-SenC"/>
    <property type="match status" value="1"/>
</dbReference>
<comment type="caution">
    <text evidence="7">The sequence shown here is derived from an EMBL/GenBank/DDBJ whole genome shotgun (WGS) entry which is preliminary data.</text>
</comment>
<reference evidence="7 8" key="1">
    <citation type="submission" date="2019-03" db="EMBL/GenBank/DDBJ databases">
        <title>Bacillus niacini sp. nov. a Nicotinate-Metabolizing Mesophile Isolated from Soil.</title>
        <authorList>
            <person name="Zhang G."/>
        </authorList>
    </citation>
    <scope>NUCLEOTIDE SEQUENCE [LARGE SCALE GENOMIC DNA]</scope>
    <source>
        <strain evidence="7 8">WN066</strain>
    </source>
</reference>
<dbReference type="Proteomes" id="UP000295132">
    <property type="component" value="Unassembled WGS sequence"/>
</dbReference>
<dbReference type="PANTHER" id="PTHR12151:SF25">
    <property type="entry name" value="LINALOOL DEHYDRATASE_ISOMERASE DOMAIN-CONTAINING PROTEIN"/>
    <property type="match status" value="1"/>
</dbReference>
<gene>
    <name evidence="7" type="ORF">E2K98_00555</name>
    <name evidence="6" type="ORF">RCG21_11765</name>
</gene>
<evidence type="ECO:0000313" key="8">
    <source>
        <dbReference type="Proteomes" id="UP000295132"/>
    </source>
</evidence>
<feature type="binding site" evidence="3">
    <location>
        <position position="168"/>
    </location>
    <ligand>
        <name>Cu cation</name>
        <dbReference type="ChEBI" id="CHEBI:23378"/>
    </ligand>
</feature>
<keyword evidence="3" id="KW-0479">Metal-binding</keyword>
<accession>A0A4R5VZ72</accession>
<dbReference type="CDD" id="cd02968">
    <property type="entry name" value="SCO"/>
    <property type="match status" value="1"/>
</dbReference>
<proteinExistence type="inferred from homology"/>
<keyword evidence="2 3" id="KW-0186">Copper</keyword>
<feature type="binding site" evidence="3">
    <location>
        <position position="259"/>
    </location>
    <ligand>
        <name>Cu cation</name>
        <dbReference type="ChEBI" id="CHEBI:23378"/>
    </ligand>
</feature>
<dbReference type="EMBL" id="JAVGVR010000001">
    <property type="protein sequence ID" value="MDQ6597022.1"/>
    <property type="molecule type" value="Genomic_DNA"/>
</dbReference>
<keyword evidence="4" id="KW-1015">Disulfide bond</keyword>
<dbReference type="InterPro" id="IPR013766">
    <property type="entry name" value="Thioredoxin_domain"/>
</dbReference>
<dbReference type="RefSeq" id="WP_133332394.1">
    <property type="nucleotide sequence ID" value="NZ_JAVGVR010000001.1"/>
</dbReference>
<dbReference type="PANTHER" id="PTHR12151">
    <property type="entry name" value="ELECTRON TRANSPORT PROTIN SCO1/SENC FAMILY MEMBER"/>
    <property type="match status" value="1"/>
</dbReference>
<evidence type="ECO:0000256" key="4">
    <source>
        <dbReference type="PIRSR" id="PIRSR603782-2"/>
    </source>
</evidence>
<protein>
    <submittedName>
        <fullName evidence="6">FixH family protein</fullName>
    </submittedName>
    <submittedName>
        <fullName evidence="7">Redoxin domain-containing protein</fullName>
    </submittedName>
</protein>
<evidence type="ECO:0000259" key="5">
    <source>
        <dbReference type="PROSITE" id="PS51352"/>
    </source>
</evidence>
<dbReference type="Gene3D" id="3.40.30.10">
    <property type="entry name" value="Glutaredoxin"/>
    <property type="match status" value="1"/>
</dbReference>
<feature type="disulfide bond" description="Redox-active" evidence="4">
    <location>
        <begin position="168"/>
        <end position="174"/>
    </location>
</feature>
<dbReference type="GO" id="GO:0046872">
    <property type="term" value="F:metal ion binding"/>
    <property type="evidence" value="ECO:0007669"/>
    <property type="project" value="UniProtKB-KW"/>
</dbReference>
<evidence type="ECO:0000256" key="3">
    <source>
        <dbReference type="PIRSR" id="PIRSR603782-1"/>
    </source>
</evidence>